<evidence type="ECO:0000256" key="11">
    <source>
        <dbReference type="ARBA" id="ARBA00023180"/>
    </source>
</evidence>
<feature type="transmembrane region" description="Helical" evidence="12">
    <location>
        <begin position="710"/>
        <end position="732"/>
    </location>
</feature>
<evidence type="ECO:0000256" key="2">
    <source>
        <dbReference type="ARBA" id="ARBA00009592"/>
    </source>
</evidence>
<comment type="subcellular location">
    <subcellularLocation>
        <location evidence="1">Cell membrane</location>
        <topology evidence="1">Single-pass type I membrane protein</topology>
    </subcellularLocation>
</comment>
<evidence type="ECO:0000256" key="4">
    <source>
        <dbReference type="ARBA" id="ARBA00022614"/>
    </source>
</evidence>
<keyword evidence="3" id="KW-1003">Cell membrane</keyword>
<dbReference type="EMBL" id="JABFAB010000011">
    <property type="protein sequence ID" value="MBA0664700.1"/>
    <property type="molecule type" value="Genomic_DNA"/>
</dbReference>
<gene>
    <name evidence="14" type="ORF">Goklo_004661</name>
</gene>
<keyword evidence="5 12" id="KW-0812">Transmembrane</keyword>
<accession>A0A7J8VQ16</accession>
<protein>
    <recommendedName>
        <fullName evidence="13">Disease resistance R13L4/SHOC-2-like LRR domain-containing protein</fullName>
    </recommendedName>
</protein>
<keyword evidence="6" id="KW-0732">Signal</keyword>
<dbReference type="InterPro" id="IPR032675">
    <property type="entry name" value="LRR_dom_sf"/>
</dbReference>
<keyword evidence="4" id="KW-0433">Leucine-rich repeat</keyword>
<proteinExistence type="inferred from homology"/>
<evidence type="ECO:0000313" key="15">
    <source>
        <dbReference type="Proteomes" id="UP000593573"/>
    </source>
</evidence>
<dbReference type="Pfam" id="PF13855">
    <property type="entry name" value="LRR_8"/>
    <property type="match status" value="1"/>
</dbReference>
<evidence type="ECO:0000256" key="6">
    <source>
        <dbReference type="ARBA" id="ARBA00022729"/>
    </source>
</evidence>
<dbReference type="Pfam" id="PF23598">
    <property type="entry name" value="LRR_14"/>
    <property type="match status" value="1"/>
</dbReference>
<dbReference type="OrthoDB" id="1600340at2759"/>
<name>A0A7J8VQ16_9ROSI</name>
<feature type="domain" description="Disease resistance R13L4/SHOC-2-like LRR" evidence="13">
    <location>
        <begin position="166"/>
        <end position="297"/>
    </location>
</feature>
<dbReference type="SUPFAM" id="SSF52058">
    <property type="entry name" value="L domain-like"/>
    <property type="match status" value="1"/>
</dbReference>
<dbReference type="PROSITE" id="PS51450">
    <property type="entry name" value="LRR"/>
    <property type="match status" value="1"/>
</dbReference>
<evidence type="ECO:0000256" key="8">
    <source>
        <dbReference type="ARBA" id="ARBA00022989"/>
    </source>
</evidence>
<evidence type="ECO:0000256" key="3">
    <source>
        <dbReference type="ARBA" id="ARBA00022475"/>
    </source>
</evidence>
<dbReference type="SMART" id="SM00369">
    <property type="entry name" value="LRR_TYP"/>
    <property type="match status" value="5"/>
</dbReference>
<dbReference type="FunFam" id="3.80.10.10:FF:000111">
    <property type="entry name" value="LRR receptor-like serine/threonine-protein kinase ERECTA"/>
    <property type="match status" value="1"/>
</dbReference>
<evidence type="ECO:0000256" key="1">
    <source>
        <dbReference type="ARBA" id="ARBA00004251"/>
    </source>
</evidence>
<keyword evidence="7" id="KW-0677">Repeat</keyword>
<keyword evidence="9 12" id="KW-0472">Membrane</keyword>
<dbReference type="InterPro" id="IPR003591">
    <property type="entry name" value="Leu-rich_rpt_typical-subtyp"/>
</dbReference>
<dbReference type="Gene3D" id="3.80.10.10">
    <property type="entry name" value="Ribonuclease Inhibitor"/>
    <property type="match status" value="4"/>
</dbReference>
<dbReference type="AlphaFoldDB" id="A0A7J8VQ16"/>
<comment type="similarity">
    <text evidence="2">Belongs to the RLP family.</text>
</comment>
<dbReference type="SUPFAM" id="SSF52047">
    <property type="entry name" value="RNI-like"/>
    <property type="match status" value="1"/>
</dbReference>
<organism evidence="14 15">
    <name type="scientific">Gossypium klotzschianum</name>
    <dbReference type="NCBI Taxonomy" id="34286"/>
    <lineage>
        <taxon>Eukaryota</taxon>
        <taxon>Viridiplantae</taxon>
        <taxon>Streptophyta</taxon>
        <taxon>Embryophyta</taxon>
        <taxon>Tracheophyta</taxon>
        <taxon>Spermatophyta</taxon>
        <taxon>Magnoliopsida</taxon>
        <taxon>eudicotyledons</taxon>
        <taxon>Gunneridae</taxon>
        <taxon>Pentapetalae</taxon>
        <taxon>rosids</taxon>
        <taxon>malvids</taxon>
        <taxon>Malvales</taxon>
        <taxon>Malvaceae</taxon>
        <taxon>Malvoideae</taxon>
        <taxon>Gossypium</taxon>
    </lineage>
</organism>
<dbReference type="PANTHER" id="PTHR48063:SF98">
    <property type="entry name" value="LRR RECEPTOR-LIKE SERINE_THREONINE-PROTEIN KINASE FLS2"/>
    <property type="match status" value="1"/>
</dbReference>
<dbReference type="InterPro" id="IPR001611">
    <property type="entry name" value="Leu-rich_rpt"/>
</dbReference>
<dbReference type="FunFam" id="3.80.10.10:FF:000041">
    <property type="entry name" value="LRR receptor-like serine/threonine-protein kinase ERECTA"/>
    <property type="match status" value="1"/>
</dbReference>
<dbReference type="GO" id="GO:0005886">
    <property type="term" value="C:plasma membrane"/>
    <property type="evidence" value="ECO:0007669"/>
    <property type="project" value="UniProtKB-SubCell"/>
</dbReference>
<dbReference type="PANTHER" id="PTHR48063">
    <property type="entry name" value="LRR RECEPTOR-LIKE KINASE"/>
    <property type="match status" value="1"/>
</dbReference>
<keyword evidence="15" id="KW-1185">Reference proteome</keyword>
<dbReference type="InterPro" id="IPR046956">
    <property type="entry name" value="RLP23-like"/>
</dbReference>
<evidence type="ECO:0000313" key="14">
    <source>
        <dbReference type="EMBL" id="MBA0664700.1"/>
    </source>
</evidence>
<evidence type="ECO:0000259" key="13">
    <source>
        <dbReference type="Pfam" id="PF23598"/>
    </source>
</evidence>
<comment type="caution">
    <text evidence="14">The sequence shown here is derived from an EMBL/GenBank/DDBJ whole genome shotgun (WGS) entry which is preliminary data.</text>
</comment>
<dbReference type="InterPro" id="IPR055414">
    <property type="entry name" value="LRR_R13L4/SHOC2-like"/>
</dbReference>
<keyword evidence="8 12" id="KW-1133">Transmembrane helix</keyword>
<evidence type="ECO:0000256" key="9">
    <source>
        <dbReference type="ARBA" id="ARBA00023136"/>
    </source>
</evidence>
<dbReference type="Proteomes" id="UP000593573">
    <property type="component" value="Unassembled WGS sequence"/>
</dbReference>
<feature type="non-terminal residue" evidence="14">
    <location>
        <position position="752"/>
    </location>
</feature>
<dbReference type="FunFam" id="3.80.10.10:FF:000095">
    <property type="entry name" value="LRR receptor-like serine/threonine-protein kinase GSO1"/>
    <property type="match status" value="1"/>
</dbReference>
<evidence type="ECO:0000256" key="5">
    <source>
        <dbReference type="ARBA" id="ARBA00022692"/>
    </source>
</evidence>
<keyword evidence="10" id="KW-0675">Receptor</keyword>
<evidence type="ECO:0000256" key="10">
    <source>
        <dbReference type="ARBA" id="ARBA00023170"/>
    </source>
</evidence>
<reference evidence="14 15" key="1">
    <citation type="journal article" date="2019" name="Genome Biol. Evol.">
        <title>Insights into the evolution of the New World diploid cottons (Gossypium, subgenus Houzingenia) based on genome sequencing.</title>
        <authorList>
            <person name="Grover C.E."/>
            <person name="Arick M.A. 2nd"/>
            <person name="Thrash A."/>
            <person name="Conover J.L."/>
            <person name="Sanders W.S."/>
            <person name="Peterson D.G."/>
            <person name="Frelichowski J.E."/>
            <person name="Scheffler J.A."/>
            <person name="Scheffler B.E."/>
            <person name="Wendel J.F."/>
        </authorList>
    </citation>
    <scope>NUCLEOTIDE SEQUENCE [LARGE SCALE GENOMIC DNA]</scope>
    <source>
        <strain evidence="14">57</strain>
        <tissue evidence="14">Leaf</tissue>
    </source>
</reference>
<keyword evidence="11" id="KW-0325">Glycoprotein</keyword>
<sequence>NGFGGIPIPDFIGCIESLRHLDLSKAGFGGLVPNQLGNLSSLEYLNLRADIEDNLYVTDLQWLSGLSLIEHLDLSAVDLAQASNWLQFLNLGSNKFRGKLSSAIGNMTSAIDLDLSDNELEGPIPITMGNLCNLKSIVFSELNLNQDVSTILAVLSGCVSNQLDKLDLSGCHLSGQLTNQLRNFKSLKELHLSGNSVSGPIPISIGKLSSLRVLELDQNQLKGQLPSSIGKLTNLEILDISTNLLEGVVSETHIGNLPKLKVFQASKNSFVESWNVGSMFPLWLHSQKHLRYLDISGSRISDSLPGWLWNFSSPFQYLNLSHNQIHGQIPGIPWAMSVDSVIDLSFNLLSGPLAQISPNVFFIDMSNNNLSGSLSPLLCYKLKETMGTVILNLGGNVLSGGIPDCWLNWQNLQVIKLSNNRLNGSIPSSMGTLQSIVSLHLQKNHLSGEIPLSLNNCTDLILLDAGENELHGSIPRWIGDSLRKLVVLSLRSNKFSGYIPDELCTIGSLQVLDLADNNLIGSIPRCVSKFRAMAKFNGSMGTAISYVIGAGTFVATIVMKGQILEYGTNLNLVRSIDLSNNQLSGEIPVEVTSLFELQTLNLSHNLLSRTIPDSIGELRSLESVDFSVNKLSGSIPESMSYLTFLSHLNLSFNNLSGVIPSSTQLQSFDSSCYEGNQLCGLPVPNMCPENGTIHGVGHGGGNGNENETDWFWFGLVVGFVIGFWSVFGPLVFDKRWRSIYTLFGSQTNVENH</sequence>
<dbReference type="Pfam" id="PF00560">
    <property type="entry name" value="LRR_1"/>
    <property type="match status" value="7"/>
</dbReference>
<evidence type="ECO:0000256" key="12">
    <source>
        <dbReference type="SAM" id="Phobius"/>
    </source>
</evidence>
<evidence type="ECO:0000256" key="7">
    <source>
        <dbReference type="ARBA" id="ARBA00022737"/>
    </source>
</evidence>